<dbReference type="KEGG" id="gma:AciX8_0289"/>
<feature type="domain" description="Alginate export" evidence="1">
    <location>
        <begin position="102"/>
        <end position="482"/>
    </location>
</feature>
<dbReference type="AlphaFoldDB" id="G8P0N8"/>
<evidence type="ECO:0000313" key="3">
    <source>
        <dbReference type="Proteomes" id="UP000007113"/>
    </source>
</evidence>
<accession>G8P0N8</accession>
<organism evidence="2 3">
    <name type="scientific">Granulicella mallensis (strain ATCC BAA-1857 / DSM 23137 / MP5ACTX8)</name>
    <dbReference type="NCBI Taxonomy" id="682795"/>
    <lineage>
        <taxon>Bacteria</taxon>
        <taxon>Pseudomonadati</taxon>
        <taxon>Acidobacteriota</taxon>
        <taxon>Terriglobia</taxon>
        <taxon>Terriglobales</taxon>
        <taxon>Acidobacteriaceae</taxon>
        <taxon>Granulicella</taxon>
    </lineage>
</organism>
<dbReference type="eggNOG" id="COG3637">
    <property type="taxonomic scope" value="Bacteria"/>
</dbReference>
<dbReference type="Pfam" id="PF13372">
    <property type="entry name" value="Alginate_exp"/>
    <property type="match status" value="1"/>
</dbReference>
<evidence type="ECO:0000313" key="2">
    <source>
        <dbReference type="EMBL" id="AEU34646.1"/>
    </source>
</evidence>
<dbReference type="InterPro" id="IPR025388">
    <property type="entry name" value="Alginate_export_dom"/>
</dbReference>
<keyword evidence="3" id="KW-1185">Reference proteome</keyword>
<dbReference type="STRING" id="682795.AciX8_0289"/>
<gene>
    <name evidence="2" type="ordered locus">AciX8_0289</name>
</gene>
<protein>
    <recommendedName>
        <fullName evidence="1">Alginate export domain-containing protein</fullName>
    </recommendedName>
</protein>
<dbReference type="Proteomes" id="UP000007113">
    <property type="component" value="Chromosome"/>
</dbReference>
<dbReference type="InterPro" id="IPR053728">
    <property type="entry name" value="Alginate_Permeability_Chnl"/>
</dbReference>
<name>G8P0N8_GRAMM</name>
<sequence length="497" mass="56742">MQYDREADSLKMRLQTAIDLQRLSYLIVVALALLSRGIATCEVTQQPTDERATAPNCPLDPRPSYQFPFLRYNEDWSFLRCAPRTDRWDRIKYMRLREGETYLTIGGDVREVYESYDHQYWGDGPQGQGGWLVHHYLFHGDLHVNPSLRVFGELQAAFENGRNGGPRPYDQDKLDIHQAFIDINCCGSQQKITLRAGRQELYYGSGRLVDARFGLNTRISFDGLKVIIPSKSSNTEVFATRPTLLRPGIFDDSPDSQKWFWGIYNTTAVKPSVSLDLYYLGYKAASQTFAAGTGEFQSNTIGGRWAGKTGNRDFDEEANVQVGTFKNSDIRAWSAALYNGYTFEHVRETPRISLRSDVTSGDSDPNDRHLGSFFPIYARGKYFGEADLNGPVNTIDIIPALDLHPRSDLLVNLSYGAFWRESIHDGIYGFAGNLYKPGNESRARMIGQQAEIDFNYFIMPHTLMRVIYQHFFPGRFLKETPPGQDVNYVTVWFDYHF</sequence>
<evidence type="ECO:0000259" key="1">
    <source>
        <dbReference type="Pfam" id="PF13372"/>
    </source>
</evidence>
<reference evidence="2 3" key="1">
    <citation type="submission" date="2011-11" db="EMBL/GenBank/DDBJ databases">
        <title>Complete sequence of Granulicella mallensis MP5ACTX8.</title>
        <authorList>
            <consortium name="US DOE Joint Genome Institute"/>
            <person name="Lucas S."/>
            <person name="Copeland A."/>
            <person name="Lapidus A."/>
            <person name="Cheng J.-F."/>
            <person name="Goodwin L."/>
            <person name="Pitluck S."/>
            <person name="Peters L."/>
            <person name="Lu M."/>
            <person name="Detter J.C."/>
            <person name="Han C."/>
            <person name="Tapia R."/>
            <person name="Land M."/>
            <person name="Hauser L."/>
            <person name="Kyrpides N."/>
            <person name="Ivanova N."/>
            <person name="Mikhailova N."/>
            <person name="Pagani I."/>
            <person name="Rawat S."/>
            <person name="Mannisto M."/>
            <person name="Haggblom M."/>
            <person name="Woyke T."/>
        </authorList>
    </citation>
    <scope>NUCLEOTIDE SEQUENCE [LARGE SCALE GENOMIC DNA]</scope>
    <source>
        <strain evidence="3">ATCC BAA-1857 / DSM 23137 / MP5ACTX8</strain>
    </source>
</reference>
<dbReference type="HOGENOM" id="CLU_035025_0_0_0"/>
<dbReference type="EMBL" id="CP003130">
    <property type="protein sequence ID" value="AEU34646.1"/>
    <property type="molecule type" value="Genomic_DNA"/>
</dbReference>
<dbReference type="Gene3D" id="2.40.160.100">
    <property type="match status" value="1"/>
</dbReference>
<proteinExistence type="predicted"/>